<protein>
    <submittedName>
        <fullName evidence="1">Uncharacterized protein</fullName>
    </submittedName>
</protein>
<accession>A0A0G3IBL3</accession>
<evidence type="ECO:0000313" key="2">
    <source>
        <dbReference type="Proteomes" id="UP000035050"/>
    </source>
</evidence>
<proteinExistence type="predicted"/>
<name>A0A0G3IBL3_9BURK</name>
<sequence length="62" mass="7029">MSNFWGPVQDQCRVRVNNAAQTFAILRQDNIYKTGLKNCRILACANDDYLARLLGWRAAQVG</sequence>
<geneLocation type="plasmid" evidence="1 2">
    <name>pPO70-1</name>
</geneLocation>
<dbReference type="PATRIC" id="fig|573737.6.peg.5302"/>
<evidence type="ECO:0000313" key="1">
    <source>
        <dbReference type="EMBL" id="AKK24579.1"/>
    </source>
</evidence>
<dbReference type="RefSeq" id="WP_052653723.1">
    <property type="nucleotide sequence ID" value="NZ_CP011518.2"/>
</dbReference>
<keyword evidence="1" id="KW-0614">Plasmid</keyword>
<dbReference type="EMBL" id="CP011518">
    <property type="protein sequence ID" value="AKK24579.1"/>
    <property type="molecule type" value="Genomic_DNA"/>
</dbReference>
<keyword evidence="2" id="KW-1185">Reference proteome</keyword>
<dbReference type="Proteomes" id="UP000035050">
    <property type="component" value="Plasmid pPO70-1"/>
</dbReference>
<dbReference type="OrthoDB" id="8587058at2"/>
<gene>
    <name evidence="1" type="ORF">MB84_27355</name>
</gene>
<organism evidence="1 2">
    <name type="scientific">Pandoraea oxalativorans</name>
    <dbReference type="NCBI Taxonomy" id="573737"/>
    <lineage>
        <taxon>Bacteria</taxon>
        <taxon>Pseudomonadati</taxon>
        <taxon>Pseudomonadota</taxon>
        <taxon>Betaproteobacteria</taxon>
        <taxon>Burkholderiales</taxon>
        <taxon>Burkholderiaceae</taxon>
        <taxon>Pandoraea</taxon>
    </lineage>
</organism>
<dbReference type="AlphaFoldDB" id="A0A0G3IBL3"/>
<dbReference type="KEGG" id="pox:MB84_27355"/>
<reference evidence="1" key="1">
    <citation type="submission" date="2016-06" db="EMBL/GenBank/DDBJ databases">
        <title>Pandoraea oxalativorans DSM 23570 Genome Sequencing.</title>
        <authorList>
            <person name="Ee R."/>
            <person name="Lim Y.-L."/>
            <person name="Yong D."/>
            <person name="Yin W.-F."/>
            <person name="Chan K.-G."/>
        </authorList>
    </citation>
    <scope>NUCLEOTIDE SEQUENCE</scope>
    <source>
        <strain evidence="1">DSM 23570</strain>
        <plasmid evidence="1">pPO70-1</plasmid>
    </source>
</reference>